<name>A0AAD6ULZ9_9AGAR</name>
<dbReference type="EMBL" id="JARJCN010000001">
    <property type="protein sequence ID" value="KAJ7104346.1"/>
    <property type="molecule type" value="Genomic_DNA"/>
</dbReference>
<comment type="caution">
    <text evidence="1">The sequence shown here is derived from an EMBL/GenBank/DDBJ whole genome shotgun (WGS) entry which is preliminary data.</text>
</comment>
<protein>
    <recommendedName>
        <fullName evidence="3">F-box domain-containing protein</fullName>
    </recommendedName>
</protein>
<reference evidence="1" key="1">
    <citation type="submission" date="2023-03" db="EMBL/GenBank/DDBJ databases">
        <title>Massive genome expansion in bonnet fungi (Mycena s.s.) driven by repeated elements and novel gene families across ecological guilds.</title>
        <authorList>
            <consortium name="Lawrence Berkeley National Laboratory"/>
            <person name="Harder C.B."/>
            <person name="Miyauchi S."/>
            <person name="Viragh M."/>
            <person name="Kuo A."/>
            <person name="Thoen E."/>
            <person name="Andreopoulos B."/>
            <person name="Lu D."/>
            <person name="Skrede I."/>
            <person name="Drula E."/>
            <person name="Henrissat B."/>
            <person name="Morin E."/>
            <person name="Kohler A."/>
            <person name="Barry K."/>
            <person name="LaButti K."/>
            <person name="Morin E."/>
            <person name="Salamov A."/>
            <person name="Lipzen A."/>
            <person name="Mereny Z."/>
            <person name="Hegedus B."/>
            <person name="Baldrian P."/>
            <person name="Stursova M."/>
            <person name="Weitz H."/>
            <person name="Taylor A."/>
            <person name="Grigoriev I.V."/>
            <person name="Nagy L.G."/>
            <person name="Martin F."/>
            <person name="Kauserud H."/>
        </authorList>
    </citation>
    <scope>NUCLEOTIDE SEQUENCE</scope>
    <source>
        <strain evidence="1">CBHHK173m</strain>
    </source>
</reference>
<evidence type="ECO:0000313" key="1">
    <source>
        <dbReference type="EMBL" id="KAJ7104346.1"/>
    </source>
</evidence>
<dbReference type="Proteomes" id="UP001222325">
    <property type="component" value="Unassembled WGS sequence"/>
</dbReference>
<accession>A0AAD6ULZ9</accession>
<dbReference type="AlphaFoldDB" id="A0AAD6ULZ9"/>
<organism evidence="1 2">
    <name type="scientific">Mycena belliarum</name>
    <dbReference type="NCBI Taxonomy" id="1033014"/>
    <lineage>
        <taxon>Eukaryota</taxon>
        <taxon>Fungi</taxon>
        <taxon>Dikarya</taxon>
        <taxon>Basidiomycota</taxon>
        <taxon>Agaricomycotina</taxon>
        <taxon>Agaricomycetes</taxon>
        <taxon>Agaricomycetidae</taxon>
        <taxon>Agaricales</taxon>
        <taxon>Marasmiineae</taxon>
        <taxon>Mycenaceae</taxon>
        <taxon>Mycena</taxon>
    </lineage>
</organism>
<dbReference type="InterPro" id="IPR032675">
    <property type="entry name" value="LRR_dom_sf"/>
</dbReference>
<keyword evidence="2" id="KW-1185">Reference proteome</keyword>
<evidence type="ECO:0008006" key="3">
    <source>
        <dbReference type="Google" id="ProtNLM"/>
    </source>
</evidence>
<gene>
    <name evidence="1" type="ORF">B0H15DRAFT_1016706</name>
</gene>
<dbReference type="Gene3D" id="3.80.10.10">
    <property type="entry name" value="Ribonuclease Inhibitor"/>
    <property type="match status" value="1"/>
</dbReference>
<proteinExistence type="predicted"/>
<sequence length="447" mass="49540">MVEPWGGDVRVIGGEVLLKASTVRVHSSPISDPDRRIGSLLQRRTSAFSLRTAYHIVTLYTIHCDPRPHMDTTLTPTFPPELQTDIVKFLFDCPPALRACAMSASSLRAAAQINLFYDITIQHPCTGTDDPPSDDEDEIYACAAFGRLAEVIAVNPGLRAYIRLATITAYVGVVAILADINLSDLRELKIYSSAADALDGPLIEPLRRLISLESLTYLNICGDFSAHIFSDCTSNLTQLSFEFAEEDSGEDMAMLAPDAQCPMVKHLCLYRSPYMTDWLMDSQCPFDFTNLVELSISMCISDGIIHLLDAARECLRTLSITLGDLLPAQLDFACFPALAHVNLVMPSVCFIVDILPSLANLGRDNFLQAITFRVAEFCGHAPAHVEARLKHFDTTFTKLPLPALQAVSVLLPRAAQPSMYSEMEATLRRAMPVLEQRQLLRVRRDYR</sequence>
<dbReference type="SUPFAM" id="SSF52047">
    <property type="entry name" value="RNI-like"/>
    <property type="match status" value="1"/>
</dbReference>
<evidence type="ECO:0000313" key="2">
    <source>
        <dbReference type="Proteomes" id="UP001222325"/>
    </source>
</evidence>